<protein>
    <submittedName>
        <fullName evidence="3">Uncharacterized protein</fullName>
    </submittedName>
</protein>
<proteinExistence type="predicted"/>
<evidence type="ECO:0000256" key="1">
    <source>
        <dbReference type="SAM" id="Coils"/>
    </source>
</evidence>
<gene>
    <name evidence="3" type="ORF">ADUPG1_009495</name>
</gene>
<feature type="region of interest" description="Disordered" evidence="2">
    <location>
        <begin position="170"/>
        <end position="192"/>
    </location>
</feature>
<reference evidence="3" key="1">
    <citation type="submission" date="2022-03" db="EMBL/GenBank/DDBJ databases">
        <title>Draft genome sequence of Aduncisulcus paluster, a free-living microaerophilic Fornicata.</title>
        <authorList>
            <person name="Yuyama I."/>
            <person name="Kume K."/>
            <person name="Tamura T."/>
            <person name="Inagaki Y."/>
            <person name="Hashimoto T."/>
        </authorList>
    </citation>
    <scope>NUCLEOTIDE SEQUENCE</scope>
    <source>
        <strain evidence="3">NY0171</strain>
    </source>
</reference>
<accession>A0ABQ5KZR0</accession>
<sequence>MSLPLDQKDSFSSALRMKWSLLDKERRTSRKYLSIILGCAHCKAAIDLPAPSPTQPKTLKEALFERELLLEQINSLTDELEQHREERISAEQRAAEMESLMLAERKDRKDLQRNLQVRHSEKEEIINLRRKVELLKLSTMTELTKDGSHSQSGSLSDHFPAYSSVIDSESYSRNHRERMRIKEEESMSRERMKKELLQRYDRRREDTVPRQYSTVVGSSRDLLDSRPPLPPDHYHRQSREQQSFMPGHKQPKKQILREKLLSSQHSGKRHVLDEYIQKEEIYDGYSPITRNVSKAREILKQEREKLTACFSSEKEPDDSSEEKPFWEEVVAFSYDD</sequence>
<keyword evidence="4" id="KW-1185">Reference proteome</keyword>
<keyword evidence="1" id="KW-0175">Coiled coil</keyword>
<evidence type="ECO:0000256" key="2">
    <source>
        <dbReference type="SAM" id="MobiDB-lite"/>
    </source>
</evidence>
<name>A0ABQ5KZR0_9EUKA</name>
<dbReference type="EMBL" id="BQXS01011250">
    <property type="protein sequence ID" value="GKT36550.1"/>
    <property type="molecule type" value="Genomic_DNA"/>
</dbReference>
<organism evidence="3 4">
    <name type="scientific">Aduncisulcus paluster</name>
    <dbReference type="NCBI Taxonomy" id="2918883"/>
    <lineage>
        <taxon>Eukaryota</taxon>
        <taxon>Metamonada</taxon>
        <taxon>Carpediemonas-like organisms</taxon>
        <taxon>Aduncisulcus</taxon>
    </lineage>
</organism>
<evidence type="ECO:0000313" key="3">
    <source>
        <dbReference type="EMBL" id="GKT36550.1"/>
    </source>
</evidence>
<comment type="caution">
    <text evidence="3">The sequence shown here is derived from an EMBL/GenBank/DDBJ whole genome shotgun (WGS) entry which is preliminary data.</text>
</comment>
<feature type="coiled-coil region" evidence="1">
    <location>
        <begin position="59"/>
        <end position="114"/>
    </location>
</feature>
<dbReference type="Proteomes" id="UP001057375">
    <property type="component" value="Unassembled WGS sequence"/>
</dbReference>
<evidence type="ECO:0000313" key="4">
    <source>
        <dbReference type="Proteomes" id="UP001057375"/>
    </source>
</evidence>